<dbReference type="GO" id="GO:0009249">
    <property type="term" value="P:protein lipoylation"/>
    <property type="evidence" value="ECO:0007669"/>
    <property type="project" value="TreeGrafter"/>
</dbReference>
<dbReference type="PROSITE" id="PS50968">
    <property type="entry name" value="BIOTINYL_LIPOYL"/>
    <property type="match status" value="1"/>
</dbReference>
<dbReference type="NCBIfam" id="TIGR00527">
    <property type="entry name" value="gcvH"/>
    <property type="match status" value="1"/>
</dbReference>
<comment type="similarity">
    <text evidence="1 3">Belongs to the GcvH family.</text>
</comment>
<dbReference type="Pfam" id="PF01597">
    <property type="entry name" value="GCV_H"/>
    <property type="match status" value="1"/>
</dbReference>
<dbReference type="HAMAP" id="MF_00272">
    <property type="entry name" value="GcvH"/>
    <property type="match status" value="1"/>
</dbReference>
<accession>A0A4R6SAN5</accession>
<dbReference type="PROSITE" id="PS00189">
    <property type="entry name" value="LIPOYL"/>
    <property type="match status" value="1"/>
</dbReference>
<comment type="caution">
    <text evidence="6">The sequence shown here is derived from an EMBL/GenBank/DDBJ whole genome shotgun (WGS) entry which is preliminary data.</text>
</comment>
<sequence>MTPQHLRYTDQHEWVADTGEIPGVATFGVTAYAADALGDVVYVQLPEVGARITEGEACGEIESTKSVSDLFAPVTGEVLAVNDAVVDKPELVNTDPFGDGWLVKVRHAGLPELLDPQAYAALTEEA</sequence>
<dbReference type="NCBIfam" id="NF002270">
    <property type="entry name" value="PRK01202.1"/>
    <property type="match status" value="1"/>
</dbReference>
<evidence type="ECO:0000256" key="3">
    <source>
        <dbReference type="HAMAP-Rule" id="MF_00272"/>
    </source>
</evidence>
<comment type="function">
    <text evidence="3">The glycine cleavage system catalyzes the degradation of glycine. The H protein shuttles the methylamine group of glycine from the P protein to the T protein.</text>
</comment>
<dbReference type="EMBL" id="SNXZ01000003">
    <property type="protein sequence ID" value="TDP97089.1"/>
    <property type="molecule type" value="Genomic_DNA"/>
</dbReference>
<feature type="domain" description="Lipoyl-binding" evidence="5">
    <location>
        <begin position="24"/>
        <end position="106"/>
    </location>
</feature>
<name>A0A4R6SAN5_LABRH</name>
<dbReference type="RefSeq" id="WP_133850348.1">
    <property type="nucleotide sequence ID" value="NZ_SNXZ01000003.1"/>
</dbReference>
<dbReference type="OrthoDB" id="9796712at2"/>
<dbReference type="InterPro" id="IPR003016">
    <property type="entry name" value="2-oxoA_DH_lipoyl-BS"/>
</dbReference>
<evidence type="ECO:0000256" key="2">
    <source>
        <dbReference type="ARBA" id="ARBA00022823"/>
    </source>
</evidence>
<gene>
    <name evidence="3" type="primary">gcvH</name>
    <name evidence="6" type="ORF">EV186_10347</name>
</gene>
<evidence type="ECO:0000313" key="6">
    <source>
        <dbReference type="EMBL" id="TDP97089.1"/>
    </source>
</evidence>
<evidence type="ECO:0000256" key="1">
    <source>
        <dbReference type="ARBA" id="ARBA00009249"/>
    </source>
</evidence>
<dbReference type="Proteomes" id="UP000295444">
    <property type="component" value="Unassembled WGS sequence"/>
</dbReference>
<protein>
    <recommendedName>
        <fullName evidence="3">Glycine cleavage system H protein</fullName>
    </recommendedName>
</protein>
<dbReference type="InterPro" id="IPR033753">
    <property type="entry name" value="GCV_H/Fam206"/>
</dbReference>
<dbReference type="AlphaFoldDB" id="A0A4R6SAN5"/>
<dbReference type="SUPFAM" id="SSF51230">
    <property type="entry name" value="Single hybrid motif"/>
    <property type="match status" value="1"/>
</dbReference>
<dbReference type="InterPro" id="IPR002930">
    <property type="entry name" value="GCV_H"/>
</dbReference>
<dbReference type="CDD" id="cd06848">
    <property type="entry name" value="GCS_H"/>
    <property type="match status" value="1"/>
</dbReference>
<dbReference type="InterPro" id="IPR000089">
    <property type="entry name" value="Biotin_lipoyl"/>
</dbReference>
<dbReference type="GO" id="GO:0005829">
    <property type="term" value="C:cytosol"/>
    <property type="evidence" value="ECO:0007669"/>
    <property type="project" value="TreeGrafter"/>
</dbReference>
<dbReference type="InterPro" id="IPR017453">
    <property type="entry name" value="GCV_H_sub"/>
</dbReference>
<keyword evidence="2 3" id="KW-0450">Lipoyl</keyword>
<comment type="cofactor">
    <cofactor evidence="3">
        <name>(R)-lipoate</name>
        <dbReference type="ChEBI" id="CHEBI:83088"/>
    </cofactor>
    <text evidence="3">Binds 1 lipoyl cofactor covalently.</text>
</comment>
<evidence type="ECO:0000256" key="4">
    <source>
        <dbReference type="PIRSR" id="PIRSR617453-50"/>
    </source>
</evidence>
<evidence type="ECO:0000259" key="5">
    <source>
        <dbReference type="PROSITE" id="PS50968"/>
    </source>
</evidence>
<reference evidence="6 7" key="1">
    <citation type="submission" date="2019-03" db="EMBL/GenBank/DDBJ databases">
        <title>Genomic Encyclopedia of Type Strains, Phase IV (KMG-IV): sequencing the most valuable type-strain genomes for metagenomic binning, comparative biology and taxonomic classification.</title>
        <authorList>
            <person name="Goeker M."/>
        </authorList>
    </citation>
    <scope>NUCLEOTIDE SEQUENCE [LARGE SCALE GENOMIC DNA]</scope>
    <source>
        <strain evidence="6 7">DSM 45361</strain>
    </source>
</reference>
<organism evidence="6 7">
    <name type="scientific">Labedaea rhizosphaerae</name>
    <dbReference type="NCBI Taxonomy" id="598644"/>
    <lineage>
        <taxon>Bacteria</taxon>
        <taxon>Bacillati</taxon>
        <taxon>Actinomycetota</taxon>
        <taxon>Actinomycetes</taxon>
        <taxon>Pseudonocardiales</taxon>
        <taxon>Pseudonocardiaceae</taxon>
        <taxon>Labedaea</taxon>
    </lineage>
</organism>
<comment type="subunit">
    <text evidence="3">The glycine cleavage system is composed of four proteins: P, T, L and H.</text>
</comment>
<dbReference type="InterPro" id="IPR011053">
    <property type="entry name" value="Single_hybrid_motif"/>
</dbReference>
<dbReference type="GO" id="GO:0005960">
    <property type="term" value="C:glycine cleavage complex"/>
    <property type="evidence" value="ECO:0007669"/>
    <property type="project" value="InterPro"/>
</dbReference>
<dbReference type="GO" id="GO:0019464">
    <property type="term" value="P:glycine decarboxylation via glycine cleavage system"/>
    <property type="evidence" value="ECO:0007669"/>
    <property type="project" value="UniProtKB-UniRule"/>
</dbReference>
<keyword evidence="7" id="KW-1185">Reference proteome</keyword>
<dbReference type="Gene3D" id="2.40.50.100">
    <property type="match status" value="1"/>
</dbReference>
<feature type="modified residue" description="N6-lipoyllysine" evidence="3 4">
    <location>
        <position position="65"/>
    </location>
</feature>
<evidence type="ECO:0000313" key="7">
    <source>
        <dbReference type="Proteomes" id="UP000295444"/>
    </source>
</evidence>
<dbReference type="PANTHER" id="PTHR11715:SF3">
    <property type="entry name" value="GLYCINE CLEAVAGE SYSTEM H PROTEIN-RELATED"/>
    <property type="match status" value="1"/>
</dbReference>
<dbReference type="PANTHER" id="PTHR11715">
    <property type="entry name" value="GLYCINE CLEAVAGE SYSTEM H PROTEIN"/>
    <property type="match status" value="1"/>
</dbReference>
<proteinExistence type="inferred from homology"/>